<evidence type="ECO:0000313" key="7">
    <source>
        <dbReference type="EMBL" id="GHH69703.1"/>
    </source>
</evidence>
<dbReference type="InterPro" id="IPR036271">
    <property type="entry name" value="Tet_transcr_reg_TetR-rel_C_sf"/>
</dbReference>
<dbReference type="EMBL" id="BNCD01000001">
    <property type="protein sequence ID" value="GHH69703.1"/>
    <property type="molecule type" value="Genomic_DNA"/>
</dbReference>
<dbReference type="PROSITE" id="PS50977">
    <property type="entry name" value="HTH_TETR_2"/>
    <property type="match status" value="1"/>
</dbReference>
<sequence length="207" mass="21715">MKSGESGTDAPEPPAKRRRDAGATREAILRSAVAAFTRHGYDGVGVREIARDAGVTAMLINRYFGSKEQLFAEAVDTAFAPRTVVSGEAGTLGRDTALTLVARTASGADRLDPFLLMLRSAGSPRAAEIVRTGVERHVGRDLAARLPGPGADERAELLLSVLAGVWLMRKVLGTQALAGADPAELAGRIEALFEPLVSPPEAASTQD</sequence>
<evidence type="ECO:0000256" key="2">
    <source>
        <dbReference type="ARBA" id="ARBA00023125"/>
    </source>
</evidence>
<reference evidence="7" key="1">
    <citation type="journal article" date="2014" name="Int. J. Syst. Evol. Microbiol.">
        <title>Complete genome sequence of Corynebacterium casei LMG S-19264T (=DSM 44701T), isolated from a smear-ripened cheese.</title>
        <authorList>
            <consortium name="US DOE Joint Genome Institute (JGI-PGF)"/>
            <person name="Walter F."/>
            <person name="Albersmeier A."/>
            <person name="Kalinowski J."/>
            <person name="Ruckert C."/>
        </authorList>
    </citation>
    <scope>NUCLEOTIDE SEQUENCE</scope>
    <source>
        <strain evidence="7">JCM 5069</strain>
    </source>
</reference>
<feature type="DNA-binding region" description="H-T-H motif" evidence="4">
    <location>
        <begin position="45"/>
        <end position="64"/>
    </location>
</feature>
<dbReference type="InterPro" id="IPR041678">
    <property type="entry name" value="TetR_C_16"/>
</dbReference>
<evidence type="ECO:0000256" key="1">
    <source>
        <dbReference type="ARBA" id="ARBA00023015"/>
    </source>
</evidence>
<keyword evidence="2 4" id="KW-0238">DNA-binding</keyword>
<organism evidence="7 8">
    <name type="scientific">Streptomyces sulfonofaciens</name>
    <dbReference type="NCBI Taxonomy" id="68272"/>
    <lineage>
        <taxon>Bacteria</taxon>
        <taxon>Bacillati</taxon>
        <taxon>Actinomycetota</taxon>
        <taxon>Actinomycetes</taxon>
        <taxon>Kitasatosporales</taxon>
        <taxon>Streptomycetaceae</taxon>
        <taxon>Streptomyces</taxon>
    </lineage>
</organism>
<dbReference type="InterPro" id="IPR050109">
    <property type="entry name" value="HTH-type_TetR-like_transc_reg"/>
</dbReference>
<evidence type="ECO:0000256" key="4">
    <source>
        <dbReference type="PROSITE-ProRule" id="PRU00335"/>
    </source>
</evidence>
<dbReference type="Gene3D" id="1.10.357.10">
    <property type="entry name" value="Tetracycline Repressor, domain 2"/>
    <property type="match status" value="1"/>
</dbReference>
<evidence type="ECO:0000256" key="5">
    <source>
        <dbReference type="SAM" id="MobiDB-lite"/>
    </source>
</evidence>
<dbReference type="Pfam" id="PF00440">
    <property type="entry name" value="TetR_N"/>
    <property type="match status" value="1"/>
</dbReference>
<dbReference type="AlphaFoldDB" id="A0A919KRH2"/>
<dbReference type="PANTHER" id="PTHR30055">
    <property type="entry name" value="HTH-TYPE TRANSCRIPTIONAL REGULATOR RUTR"/>
    <property type="match status" value="1"/>
</dbReference>
<name>A0A919KRH2_9ACTN</name>
<dbReference type="InterPro" id="IPR009057">
    <property type="entry name" value="Homeodomain-like_sf"/>
</dbReference>
<keyword evidence="3" id="KW-0804">Transcription</keyword>
<proteinExistence type="predicted"/>
<accession>A0A919KRH2</accession>
<dbReference type="InterPro" id="IPR001647">
    <property type="entry name" value="HTH_TetR"/>
</dbReference>
<evidence type="ECO:0000259" key="6">
    <source>
        <dbReference type="PROSITE" id="PS50977"/>
    </source>
</evidence>
<evidence type="ECO:0000256" key="3">
    <source>
        <dbReference type="ARBA" id="ARBA00023163"/>
    </source>
</evidence>
<evidence type="ECO:0000313" key="8">
    <source>
        <dbReference type="Proteomes" id="UP000603708"/>
    </source>
</evidence>
<dbReference type="PANTHER" id="PTHR30055:SF234">
    <property type="entry name" value="HTH-TYPE TRANSCRIPTIONAL REGULATOR BETI"/>
    <property type="match status" value="1"/>
</dbReference>
<dbReference type="GO" id="GO:0003700">
    <property type="term" value="F:DNA-binding transcription factor activity"/>
    <property type="evidence" value="ECO:0007669"/>
    <property type="project" value="TreeGrafter"/>
</dbReference>
<dbReference type="SUPFAM" id="SSF46689">
    <property type="entry name" value="Homeodomain-like"/>
    <property type="match status" value="1"/>
</dbReference>
<feature type="region of interest" description="Disordered" evidence="5">
    <location>
        <begin position="1"/>
        <end position="23"/>
    </location>
</feature>
<protein>
    <submittedName>
        <fullName evidence="7">TetR family transcriptional regulator</fullName>
    </submittedName>
</protein>
<keyword evidence="1" id="KW-0805">Transcription regulation</keyword>
<keyword evidence="8" id="KW-1185">Reference proteome</keyword>
<dbReference type="PRINTS" id="PR00455">
    <property type="entry name" value="HTHTETR"/>
</dbReference>
<dbReference type="Proteomes" id="UP000603708">
    <property type="component" value="Unassembled WGS sequence"/>
</dbReference>
<feature type="domain" description="HTH tetR-type" evidence="6">
    <location>
        <begin position="22"/>
        <end position="82"/>
    </location>
</feature>
<dbReference type="SUPFAM" id="SSF48498">
    <property type="entry name" value="Tetracyclin repressor-like, C-terminal domain"/>
    <property type="match status" value="1"/>
</dbReference>
<gene>
    <name evidence="7" type="ORF">GCM10018793_02550</name>
</gene>
<comment type="caution">
    <text evidence="7">The sequence shown here is derived from an EMBL/GenBank/DDBJ whole genome shotgun (WGS) entry which is preliminary data.</text>
</comment>
<dbReference type="RefSeq" id="WP_189928961.1">
    <property type="nucleotide sequence ID" value="NZ_BNCD01000001.1"/>
</dbReference>
<dbReference type="GO" id="GO:0000976">
    <property type="term" value="F:transcription cis-regulatory region binding"/>
    <property type="evidence" value="ECO:0007669"/>
    <property type="project" value="TreeGrafter"/>
</dbReference>
<dbReference type="Pfam" id="PF17920">
    <property type="entry name" value="TetR_C_16"/>
    <property type="match status" value="1"/>
</dbReference>
<reference evidence="7" key="2">
    <citation type="submission" date="2020-09" db="EMBL/GenBank/DDBJ databases">
        <authorList>
            <person name="Sun Q."/>
            <person name="Ohkuma M."/>
        </authorList>
    </citation>
    <scope>NUCLEOTIDE SEQUENCE</scope>
    <source>
        <strain evidence="7">JCM 5069</strain>
    </source>
</reference>